<comment type="caution">
    <text evidence="3">The sequence shown here is derived from an EMBL/GenBank/DDBJ whole genome shotgun (WGS) entry which is preliminary data.</text>
</comment>
<dbReference type="EMBL" id="QLMJ01000005">
    <property type="protein sequence ID" value="RAK38123.1"/>
    <property type="molecule type" value="Genomic_DNA"/>
</dbReference>
<keyword evidence="1" id="KW-0472">Membrane</keyword>
<feature type="signal peptide" evidence="2">
    <location>
        <begin position="1"/>
        <end position="22"/>
    </location>
</feature>
<name>A0A327ZIT0_9ACTN</name>
<keyword evidence="2" id="KW-0732">Signal</keyword>
<organism evidence="3 4">
    <name type="scientific">Actinoplanes lutulentus</name>
    <dbReference type="NCBI Taxonomy" id="1287878"/>
    <lineage>
        <taxon>Bacteria</taxon>
        <taxon>Bacillati</taxon>
        <taxon>Actinomycetota</taxon>
        <taxon>Actinomycetes</taxon>
        <taxon>Micromonosporales</taxon>
        <taxon>Micromonosporaceae</taxon>
        <taxon>Actinoplanes</taxon>
    </lineage>
</organism>
<keyword evidence="1" id="KW-1133">Transmembrane helix</keyword>
<dbReference type="Proteomes" id="UP000249341">
    <property type="component" value="Unassembled WGS sequence"/>
</dbReference>
<evidence type="ECO:0000313" key="3">
    <source>
        <dbReference type="EMBL" id="RAK38123.1"/>
    </source>
</evidence>
<evidence type="ECO:0000256" key="1">
    <source>
        <dbReference type="SAM" id="Phobius"/>
    </source>
</evidence>
<evidence type="ECO:0000313" key="4">
    <source>
        <dbReference type="Proteomes" id="UP000249341"/>
    </source>
</evidence>
<keyword evidence="1" id="KW-0812">Transmembrane</keyword>
<keyword evidence="4" id="KW-1185">Reference proteome</keyword>
<dbReference type="RefSeq" id="WP_181557793.1">
    <property type="nucleotide sequence ID" value="NZ_JACHWI010000002.1"/>
</dbReference>
<accession>A0A327ZIT0</accession>
<feature type="transmembrane region" description="Helical" evidence="1">
    <location>
        <begin position="302"/>
        <end position="323"/>
    </location>
</feature>
<protein>
    <submittedName>
        <fullName evidence="3">Uncharacterized protein DUF916</fullName>
    </submittedName>
</protein>
<reference evidence="3 4" key="1">
    <citation type="submission" date="2018-06" db="EMBL/GenBank/DDBJ databases">
        <title>Genomic Encyclopedia of Type Strains, Phase III (KMG-III): the genomes of soil and plant-associated and newly described type strains.</title>
        <authorList>
            <person name="Whitman W."/>
        </authorList>
    </citation>
    <scope>NUCLEOTIDE SEQUENCE [LARGE SCALE GENOMIC DNA]</scope>
    <source>
        <strain evidence="3 4">CGMCC 4.7090</strain>
    </source>
</reference>
<gene>
    <name evidence="3" type="ORF">B0I29_10569</name>
</gene>
<dbReference type="AlphaFoldDB" id="A0A327ZIT0"/>
<evidence type="ECO:0000256" key="2">
    <source>
        <dbReference type="SAM" id="SignalP"/>
    </source>
</evidence>
<proteinExistence type="predicted"/>
<sequence>MSRTAAALTALTLLAAPTPASAALPATSTAEAAKSAVKTATSTAKAAKADAAWSVQPSSKTGPGNRPFFTYDLVPGGTVTDYLAVTNLGTAEMTFTVYGSDAFTTASGGYDLLPATRESTDVGSWIELGAKTVTVPARSRADIPFVLKIPENATPGDHAGGIVASITTASADATGNTTRVEQRVGTRLYLRVTGDLHPGLRVDDLRATYRTGWRPFTGDLELSYTVRNTGNTRITPGQSVTVAGLFGLAADSAHPDALPELLPGAALERTVRVTARPALLRLTASVELSSPDRATAKSTVGVWAWSWYYLLILLLAAVVTWAVRRRRKVRA</sequence>
<feature type="chain" id="PRO_5016315373" evidence="2">
    <location>
        <begin position="23"/>
        <end position="331"/>
    </location>
</feature>